<reference evidence="3" key="1">
    <citation type="submission" date="2020-12" db="EMBL/GenBank/DDBJ databases">
        <title>Prauserella sp. ASG 168, a novel actinomycete isolated from cave rock.</title>
        <authorList>
            <person name="Suriyachadkun C."/>
        </authorList>
    </citation>
    <scope>NUCLEOTIDE SEQUENCE</scope>
    <source>
        <strain evidence="3">ASG 168</strain>
    </source>
</reference>
<sequence>MSILETTLVFAVIPLAIYGAFSLVTLRSKFAGRPRYRPGQAWEFPPTWWSANPAGAGEPHAAGETASPSKARGGASGSW</sequence>
<name>A0A934V656_9PSEU</name>
<dbReference type="EMBL" id="JAENJH010000004">
    <property type="protein sequence ID" value="MBK1786369.1"/>
    <property type="molecule type" value="Genomic_DNA"/>
</dbReference>
<evidence type="ECO:0000256" key="1">
    <source>
        <dbReference type="SAM" id="MobiDB-lite"/>
    </source>
</evidence>
<keyword evidence="2" id="KW-0812">Transmembrane</keyword>
<feature type="transmembrane region" description="Helical" evidence="2">
    <location>
        <begin position="6"/>
        <end position="26"/>
    </location>
</feature>
<keyword evidence="2" id="KW-0472">Membrane</keyword>
<feature type="compositionally biased region" description="Low complexity" evidence="1">
    <location>
        <begin position="51"/>
        <end position="66"/>
    </location>
</feature>
<accession>A0A934V656</accession>
<dbReference type="AlphaFoldDB" id="A0A934V656"/>
<organism evidence="3 4">
    <name type="scientific">Prauserella cavernicola</name>
    <dbReference type="NCBI Taxonomy" id="2800127"/>
    <lineage>
        <taxon>Bacteria</taxon>
        <taxon>Bacillati</taxon>
        <taxon>Actinomycetota</taxon>
        <taxon>Actinomycetes</taxon>
        <taxon>Pseudonocardiales</taxon>
        <taxon>Pseudonocardiaceae</taxon>
        <taxon>Prauserella</taxon>
    </lineage>
</organism>
<evidence type="ECO:0000313" key="3">
    <source>
        <dbReference type="EMBL" id="MBK1786369.1"/>
    </source>
</evidence>
<keyword evidence="2" id="KW-1133">Transmembrane helix</keyword>
<evidence type="ECO:0000313" key="4">
    <source>
        <dbReference type="Proteomes" id="UP000635245"/>
    </source>
</evidence>
<dbReference type="Proteomes" id="UP000635245">
    <property type="component" value="Unassembled WGS sequence"/>
</dbReference>
<gene>
    <name evidence="3" type="ORF">JHE00_18720</name>
</gene>
<protein>
    <submittedName>
        <fullName evidence="3">Uncharacterized protein</fullName>
    </submittedName>
</protein>
<keyword evidence="4" id="KW-1185">Reference proteome</keyword>
<comment type="caution">
    <text evidence="3">The sequence shown here is derived from an EMBL/GenBank/DDBJ whole genome shotgun (WGS) entry which is preliminary data.</text>
</comment>
<evidence type="ECO:0000256" key="2">
    <source>
        <dbReference type="SAM" id="Phobius"/>
    </source>
</evidence>
<proteinExistence type="predicted"/>
<feature type="region of interest" description="Disordered" evidence="1">
    <location>
        <begin position="37"/>
        <end position="79"/>
    </location>
</feature>
<dbReference type="RefSeq" id="WP_200319743.1">
    <property type="nucleotide sequence ID" value="NZ_JAENJH010000004.1"/>
</dbReference>